<dbReference type="AlphaFoldDB" id="A0A6J4JXS6"/>
<sequence length="118" mass="13293">ERRQPRPAGAARRGRQRRRVRAEQPLQRAADRDVYAAGRSRRHLCAPSLHPAAWALPAGAGARRSRGRSAGQPRRALPGRPRSLLAYLRRQRRRAPRRADRDAGAAAAHHTARRARRL</sequence>
<feature type="non-terminal residue" evidence="2">
    <location>
        <position position="1"/>
    </location>
</feature>
<protein>
    <submittedName>
        <fullName evidence="2">Uncharacterized protein</fullName>
    </submittedName>
</protein>
<feature type="region of interest" description="Disordered" evidence="1">
    <location>
        <begin position="55"/>
        <end position="118"/>
    </location>
</feature>
<reference evidence="2" key="1">
    <citation type="submission" date="2020-02" db="EMBL/GenBank/DDBJ databases">
        <authorList>
            <person name="Meier V. D."/>
        </authorList>
    </citation>
    <scope>NUCLEOTIDE SEQUENCE</scope>
    <source>
        <strain evidence="2">AVDCRST_MAG26</strain>
    </source>
</reference>
<feature type="region of interest" description="Disordered" evidence="1">
    <location>
        <begin position="1"/>
        <end position="35"/>
    </location>
</feature>
<evidence type="ECO:0000313" key="2">
    <source>
        <dbReference type="EMBL" id="CAA9290501.1"/>
    </source>
</evidence>
<evidence type="ECO:0000256" key="1">
    <source>
        <dbReference type="SAM" id="MobiDB-lite"/>
    </source>
</evidence>
<feature type="compositionally biased region" description="Low complexity" evidence="1">
    <location>
        <begin position="1"/>
        <end position="11"/>
    </location>
</feature>
<name>A0A6J4JXS6_9CHLR</name>
<proteinExistence type="predicted"/>
<accession>A0A6J4JXS6</accession>
<feature type="non-terminal residue" evidence="2">
    <location>
        <position position="118"/>
    </location>
</feature>
<feature type="compositionally biased region" description="Low complexity" evidence="1">
    <location>
        <begin position="55"/>
        <end position="88"/>
    </location>
</feature>
<organism evidence="2">
    <name type="scientific">uncultured Chloroflexia bacterium</name>
    <dbReference type="NCBI Taxonomy" id="1672391"/>
    <lineage>
        <taxon>Bacteria</taxon>
        <taxon>Bacillati</taxon>
        <taxon>Chloroflexota</taxon>
        <taxon>Chloroflexia</taxon>
        <taxon>environmental samples</taxon>
    </lineage>
</organism>
<gene>
    <name evidence="2" type="ORF">AVDCRST_MAG26-4054</name>
</gene>
<dbReference type="EMBL" id="CADCTK010000948">
    <property type="protein sequence ID" value="CAA9290501.1"/>
    <property type="molecule type" value="Genomic_DNA"/>
</dbReference>